<proteinExistence type="predicted"/>
<dbReference type="EMBL" id="OV170233">
    <property type="protein sequence ID" value="CAH0718486.1"/>
    <property type="molecule type" value="Genomic_DNA"/>
</dbReference>
<dbReference type="OrthoDB" id="7489286at2759"/>
<feature type="non-terminal residue" evidence="1">
    <location>
        <position position="225"/>
    </location>
</feature>
<evidence type="ECO:0000313" key="2">
    <source>
        <dbReference type="Proteomes" id="UP000838878"/>
    </source>
</evidence>
<name>A0A8J9Y9Q6_9NEOP</name>
<accession>A0A8J9Y9Q6</accession>
<protein>
    <recommendedName>
        <fullName evidence="3">Seminal fluid protein HACP006</fullName>
    </recommendedName>
</protein>
<reference evidence="1" key="1">
    <citation type="submission" date="2021-12" db="EMBL/GenBank/DDBJ databases">
        <authorList>
            <person name="Martin H S."/>
        </authorList>
    </citation>
    <scope>NUCLEOTIDE SEQUENCE</scope>
</reference>
<evidence type="ECO:0000313" key="1">
    <source>
        <dbReference type="EMBL" id="CAH0718486.1"/>
    </source>
</evidence>
<evidence type="ECO:0008006" key="3">
    <source>
        <dbReference type="Google" id="ProtNLM"/>
    </source>
</evidence>
<keyword evidence="2" id="KW-1185">Reference proteome</keyword>
<sequence>MASPDIYFKFIVFSVSLIITFKNNQASRRDLPSLINVLTQRYGSNKRPIIVIMNSQPEKDESKVYLGDSTDTSDERTAAKISHLLQHDKAFHSKKLLPLKKSTAKPHLQLKQYKYGIKKLRADRDRSLESKNVLRSPIVKKLLRISNSIQCEAKDECEDKCKNKFNGNKVIKCEMQCEVKYDCNEEEKDPCDSGDCQDSCGGSAECTMSTKGETLNTEKPSCKRC</sequence>
<dbReference type="AlphaFoldDB" id="A0A8J9Y9Q6"/>
<organism evidence="1 2">
    <name type="scientific">Brenthis ino</name>
    <name type="common">lesser marbled fritillary</name>
    <dbReference type="NCBI Taxonomy" id="405034"/>
    <lineage>
        <taxon>Eukaryota</taxon>
        <taxon>Metazoa</taxon>
        <taxon>Ecdysozoa</taxon>
        <taxon>Arthropoda</taxon>
        <taxon>Hexapoda</taxon>
        <taxon>Insecta</taxon>
        <taxon>Pterygota</taxon>
        <taxon>Neoptera</taxon>
        <taxon>Endopterygota</taxon>
        <taxon>Lepidoptera</taxon>
        <taxon>Glossata</taxon>
        <taxon>Ditrysia</taxon>
        <taxon>Papilionoidea</taxon>
        <taxon>Nymphalidae</taxon>
        <taxon>Heliconiinae</taxon>
        <taxon>Argynnini</taxon>
        <taxon>Brenthis</taxon>
    </lineage>
</organism>
<dbReference type="Proteomes" id="UP000838878">
    <property type="component" value="Chromosome 13"/>
</dbReference>
<gene>
    <name evidence="1" type="ORF">BINO364_LOCUS4963</name>
</gene>